<feature type="transmembrane region" description="Helical" evidence="9">
    <location>
        <begin position="49"/>
        <end position="70"/>
    </location>
</feature>
<evidence type="ECO:0000256" key="8">
    <source>
        <dbReference type="SAM" id="MobiDB-lite"/>
    </source>
</evidence>
<comment type="caution">
    <text evidence="10">The sequence shown here is derived from an EMBL/GenBank/DDBJ whole genome shotgun (WGS) entry which is preliminary data.</text>
</comment>
<evidence type="ECO:0000256" key="7">
    <source>
        <dbReference type="ARBA" id="ARBA00023251"/>
    </source>
</evidence>
<keyword evidence="4 9" id="KW-0812">Transmembrane</keyword>
<dbReference type="PANTHER" id="PTHR42718">
    <property type="entry name" value="MAJOR FACILITATOR SUPERFAMILY MULTIDRUG TRANSPORTER MFSC"/>
    <property type="match status" value="1"/>
</dbReference>
<name>A0A6G4UE60_9ACTN</name>
<dbReference type="EMBL" id="JAAKZV010000392">
    <property type="protein sequence ID" value="NGN70040.1"/>
    <property type="molecule type" value="Genomic_DNA"/>
</dbReference>
<keyword evidence="7" id="KW-0046">Antibiotic resistance</keyword>
<evidence type="ECO:0000256" key="2">
    <source>
        <dbReference type="ARBA" id="ARBA00022448"/>
    </source>
</evidence>
<feature type="region of interest" description="Disordered" evidence="8">
    <location>
        <begin position="108"/>
        <end position="132"/>
    </location>
</feature>
<feature type="transmembrane region" description="Helical" evidence="9">
    <location>
        <begin position="82"/>
        <end position="105"/>
    </location>
</feature>
<evidence type="ECO:0000256" key="5">
    <source>
        <dbReference type="ARBA" id="ARBA00022989"/>
    </source>
</evidence>
<dbReference type="Gene3D" id="1.20.1250.20">
    <property type="entry name" value="MFS general substrate transporter like domains"/>
    <property type="match status" value="1"/>
</dbReference>
<reference evidence="10 11" key="1">
    <citation type="submission" date="2020-02" db="EMBL/GenBank/DDBJ databases">
        <title>Whole-genome analyses of novel actinobacteria.</title>
        <authorList>
            <person name="Sahin N."/>
        </authorList>
    </citation>
    <scope>NUCLEOTIDE SEQUENCE [LARGE SCALE GENOMIC DNA]</scope>
    <source>
        <strain evidence="10 11">A7024</strain>
    </source>
</reference>
<keyword evidence="11" id="KW-1185">Reference proteome</keyword>
<protein>
    <submittedName>
        <fullName evidence="10">MFS transporter</fullName>
    </submittedName>
</protein>
<evidence type="ECO:0000313" key="11">
    <source>
        <dbReference type="Proteomes" id="UP000481583"/>
    </source>
</evidence>
<dbReference type="Proteomes" id="UP000481583">
    <property type="component" value="Unassembled WGS sequence"/>
</dbReference>
<comment type="subcellular location">
    <subcellularLocation>
        <location evidence="1">Cell membrane</location>
        <topology evidence="1">Multi-pass membrane protein</topology>
    </subcellularLocation>
</comment>
<keyword evidence="3" id="KW-1003">Cell membrane</keyword>
<keyword evidence="2" id="KW-0813">Transport</keyword>
<evidence type="ECO:0000256" key="6">
    <source>
        <dbReference type="ARBA" id="ARBA00023136"/>
    </source>
</evidence>
<keyword evidence="5 9" id="KW-1133">Transmembrane helix</keyword>
<proteinExistence type="predicted"/>
<organism evidence="10 11">
    <name type="scientific">Streptomyces coryli</name>
    <dbReference type="NCBI Taxonomy" id="1128680"/>
    <lineage>
        <taxon>Bacteria</taxon>
        <taxon>Bacillati</taxon>
        <taxon>Actinomycetota</taxon>
        <taxon>Actinomycetes</taxon>
        <taxon>Kitasatosporales</taxon>
        <taxon>Streptomycetaceae</taxon>
        <taxon>Streptomyces</taxon>
    </lineage>
</organism>
<dbReference type="PANTHER" id="PTHR42718:SF46">
    <property type="entry name" value="BLR6921 PROTEIN"/>
    <property type="match status" value="1"/>
</dbReference>
<evidence type="ECO:0000256" key="4">
    <source>
        <dbReference type="ARBA" id="ARBA00022692"/>
    </source>
</evidence>
<gene>
    <name evidence="10" type="ORF">G5C51_39905</name>
</gene>
<evidence type="ECO:0000256" key="9">
    <source>
        <dbReference type="SAM" id="Phobius"/>
    </source>
</evidence>
<dbReference type="SUPFAM" id="SSF103473">
    <property type="entry name" value="MFS general substrate transporter"/>
    <property type="match status" value="1"/>
</dbReference>
<dbReference type="GO" id="GO:0005886">
    <property type="term" value="C:plasma membrane"/>
    <property type="evidence" value="ECO:0007669"/>
    <property type="project" value="UniProtKB-SubCell"/>
</dbReference>
<sequence>MDGDFARHLLPGLLVFGVGLGAGAVAGSIAALTGVPERDSGVASGINQAAFQVGGAFGVAVVTSVAVSYANGETAEQLTNGYQAGFTASAVLAAAGVAVALLVLGRGGGAARRERDGGGRRVSDPASAPARR</sequence>
<dbReference type="GO" id="GO:0046677">
    <property type="term" value="P:response to antibiotic"/>
    <property type="evidence" value="ECO:0007669"/>
    <property type="project" value="UniProtKB-KW"/>
</dbReference>
<dbReference type="AlphaFoldDB" id="A0A6G4UE60"/>
<evidence type="ECO:0000256" key="1">
    <source>
        <dbReference type="ARBA" id="ARBA00004651"/>
    </source>
</evidence>
<evidence type="ECO:0000313" key="10">
    <source>
        <dbReference type="EMBL" id="NGN70040.1"/>
    </source>
</evidence>
<evidence type="ECO:0000256" key="3">
    <source>
        <dbReference type="ARBA" id="ARBA00022475"/>
    </source>
</evidence>
<accession>A0A6G4UE60</accession>
<feature type="compositionally biased region" description="Basic and acidic residues" evidence="8">
    <location>
        <begin position="111"/>
        <end position="123"/>
    </location>
</feature>
<dbReference type="InterPro" id="IPR036259">
    <property type="entry name" value="MFS_trans_sf"/>
</dbReference>
<feature type="transmembrane region" description="Helical" evidence="9">
    <location>
        <begin position="12"/>
        <end position="37"/>
    </location>
</feature>
<keyword evidence="6 9" id="KW-0472">Membrane</keyword>